<protein>
    <submittedName>
        <fullName evidence="1">Uncharacterized protein</fullName>
    </submittedName>
</protein>
<dbReference type="Proteomes" id="UP001367513">
    <property type="component" value="Unassembled WGS sequence"/>
</dbReference>
<gene>
    <name evidence="1" type="ORF">WG925_27120</name>
</gene>
<sequence length="49" mass="4884">MLRLIDDLPEGTVGVAASGVVTVADLVDGLAPVLTAVAGPVRETALLRA</sequence>
<comment type="caution">
    <text evidence="1">The sequence shown here is derived from an EMBL/GenBank/DDBJ whole genome shotgun (WGS) entry which is preliminary data.</text>
</comment>
<accession>A0ABU9ALW5</accession>
<dbReference type="RefSeq" id="WP_346104449.1">
    <property type="nucleotide sequence ID" value="NZ_BAAAOD010000035.1"/>
</dbReference>
<organism evidence="1 2">
    <name type="scientific">Pseudonocardia alni subsp. carboxydivorans</name>
    <dbReference type="NCBI Taxonomy" id="415010"/>
    <lineage>
        <taxon>Bacteria</taxon>
        <taxon>Bacillati</taxon>
        <taxon>Actinomycetota</taxon>
        <taxon>Actinomycetes</taxon>
        <taxon>Pseudonocardiales</taxon>
        <taxon>Pseudonocardiaceae</taxon>
        <taxon>Pseudonocardia</taxon>
    </lineage>
</organism>
<keyword evidence="2" id="KW-1185">Reference proteome</keyword>
<evidence type="ECO:0000313" key="2">
    <source>
        <dbReference type="Proteomes" id="UP001367513"/>
    </source>
</evidence>
<name>A0ABU9ALW5_PSEA5</name>
<reference evidence="1 2" key="1">
    <citation type="submission" date="2024-03" db="EMBL/GenBank/DDBJ databases">
        <title>Draft genome sequence of Pseudonocardia carboxydivorans JCM 14827.</title>
        <authorList>
            <person name="Duangmal K."/>
        </authorList>
    </citation>
    <scope>NUCLEOTIDE SEQUENCE [LARGE SCALE GENOMIC DNA]</scope>
    <source>
        <strain evidence="1 2">JCM 14827</strain>
    </source>
</reference>
<proteinExistence type="predicted"/>
<evidence type="ECO:0000313" key="1">
    <source>
        <dbReference type="EMBL" id="MEK6467424.1"/>
    </source>
</evidence>
<dbReference type="EMBL" id="JBBPIX010000028">
    <property type="protein sequence ID" value="MEK6467424.1"/>
    <property type="molecule type" value="Genomic_DNA"/>
</dbReference>